<evidence type="ECO:0000313" key="2">
    <source>
        <dbReference type="Proteomes" id="UP001152888"/>
    </source>
</evidence>
<gene>
    <name evidence="1" type="ORF">ACAOBT_LOCUS19920</name>
</gene>
<keyword evidence="2" id="KW-1185">Reference proteome</keyword>
<accession>A0A9P0L9H9</accession>
<sequence length="37" mass="4243">MYLDHIYRPLGIVAHYSCSTTAIIYSLTPINDLCLDR</sequence>
<organism evidence="1 2">
    <name type="scientific">Acanthoscelides obtectus</name>
    <name type="common">Bean weevil</name>
    <name type="synonym">Bruchus obtectus</name>
    <dbReference type="NCBI Taxonomy" id="200917"/>
    <lineage>
        <taxon>Eukaryota</taxon>
        <taxon>Metazoa</taxon>
        <taxon>Ecdysozoa</taxon>
        <taxon>Arthropoda</taxon>
        <taxon>Hexapoda</taxon>
        <taxon>Insecta</taxon>
        <taxon>Pterygota</taxon>
        <taxon>Neoptera</taxon>
        <taxon>Endopterygota</taxon>
        <taxon>Coleoptera</taxon>
        <taxon>Polyphaga</taxon>
        <taxon>Cucujiformia</taxon>
        <taxon>Chrysomeloidea</taxon>
        <taxon>Chrysomelidae</taxon>
        <taxon>Bruchinae</taxon>
        <taxon>Bruchini</taxon>
        <taxon>Acanthoscelides</taxon>
    </lineage>
</organism>
<evidence type="ECO:0000313" key="1">
    <source>
        <dbReference type="EMBL" id="CAH1990862.1"/>
    </source>
</evidence>
<dbReference type="Proteomes" id="UP001152888">
    <property type="component" value="Unassembled WGS sequence"/>
</dbReference>
<dbReference type="EMBL" id="CAKOFQ010007099">
    <property type="protein sequence ID" value="CAH1990862.1"/>
    <property type="molecule type" value="Genomic_DNA"/>
</dbReference>
<proteinExistence type="predicted"/>
<name>A0A9P0L9H9_ACAOB</name>
<dbReference type="AlphaFoldDB" id="A0A9P0L9H9"/>
<reference evidence="1" key="1">
    <citation type="submission" date="2022-03" db="EMBL/GenBank/DDBJ databases">
        <authorList>
            <person name="Sayadi A."/>
        </authorList>
    </citation>
    <scope>NUCLEOTIDE SEQUENCE</scope>
</reference>
<protein>
    <submittedName>
        <fullName evidence="1">Uncharacterized protein</fullName>
    </submittedName>
</protein>
<comment type="caution">
    <text evidence="1">The sequence shown here is derived from an EMBL/GenBank/DDBJ whole genome shotgun (WGS) entry which is preliminary data.</text>
</comment>